<accession>A0A3N4KHA8</accession>
<evidence type="ECO:0000313" key="3">
    <source>
        <dbReference type="Proteomes" id="UP000277580"/>
    </source>
</evidence>
<feature type="compositionally biased region" description="Low complexity" evidence="1">
    <location>
        <begin position="40"/>
        <end position="49"/>
    </location>
</feature>
<name>A0A3N4KHA8_9PEZI</name>
<organism evidence="2 3">
    <name type="scientific">Morchella conica CCBAS932</name>
    <dbReference type="NCBI Taxonomy" id="1392247"/>
    <lineage>
        <taxon>Eukaryota</taxon>
        <taxon>Fungi</taxon>
        <taxon>Dikarya</taxon>
        <taxon>Ascomycota</taxon>
        <taxon>Pezizomycotina</taxon>
        <taxon>Pezizomycetes</taxon>
        <taxon>Pezizales</taxon>
        <taxon>Morchellaceae</taxon>
        <taxon>Morchella</taxon>
    </lineage>
</organism>
<proteinExistence type="predicted"/>
<feature type="compositionally biased region" description="Polar residues" evidence="1">
    <location>
        <begin position="58"/>
        <end position="76"/>
    </location>
</feature>
<dbReference type="AlphaFoldDB" id="A0A3N4KHA8"/>
<dbReference type="OrthoDB" id="5414065at2759"/>
<feature type="region of interest" description="Disordered" evidence="1">
    <location>
        <begin position="26"/>
        <end position="89"/>
    </location>
</feature>
<protein>
    <submittedName>
        <fullName evidence="2">Uncharacterized protein</fullName>
    </submittedName>
</protein>
<sequence length="235" mass="24615">MTIGDWNGEALAAILKAFTLTNNPTALSAESPSSDETEPSGSYQTSSSSTEPIVVVATDSTPSTMDTGAGPASSTIDAHGTTSTPITTTDTTSSTIAAAAGAASPAVSAIAATSSNTAEAPLPILGKSRRRARPGAVMLKPGSHCAVHGGPCYCYLLVKGQRFGYMWKWTSDLDKMGAVDPGKNDLSGDGEGTGPDGFPGVHCVEEYEEEMTEMMWEVFDNFIQRRAERMKLPKR</sequence>
<evidence type="ECO:0000256" key="1">
    <source>
        <dbReference type="SAM" id="MobiDB-lite"/>
    </source>
</evidence>
<dbReference type="Proteomes" id="UP000277580">
    <property type="component" value="Unassembled WGS sequence"/>
</dbReference>
<gene>
    <name evidence="2" type="ORF">P167DRAFT_578987</name>
</gene>
<dbReference type="EMBL" id="ML119176">
    <property type="protein sequence ID" value="RPB07751.1"/>
    <property type="molecule type" value="Genomic_DNA"/>
</dbReference>
<dbReference type="InParanoid" id="A0A3N4KHA8"/>
<evidence type="ECO:0000313" key="2">
    <source>
        <dbReference type="EMBL" id="RPB07751.1"/>
    </source>
</evidence>
<keyword evidence="3" id="KW-1185">Reference proteome</keyword>
<reference evidence="2 3" key="1">
    <citation type="journal article" date="2018" name="Nat. Ecol. Evol.">
        <title>Pezizomycetes genomes reveal the molecular basis of ectomycorrhizal truffle lifestyle.</title>
        <authorList>
            <person name="Murat C."/>
            <person name="Payen T."/>
            <person name="Noel B."/>
            <person name="Kuo A."/>
            <person name="Morin E."/>
            <person name="Chen J."/>
            <person name="Kohler A."/>
            <person name="Krizsan K."/>
            <person name="Balestrini R."/>
            <person name="Da Silva C."/>
            <person name="Montanini B."/>
            <person name="Hainaut M."/>
            <person name="Levati E."/>
            <person name="Barry K.W."/>
            <person name="Belfiori B."/>
            <person name="Cichocki N."/>
            <person name="Clum A."/>
            <person name="Dockter R.B."/>
            <person name="Fauchery L."/>
            <person name="Guy J."/>
            <person name="Iotti M."/>
            <person name="Le Tacon F."/>
            <person name="Lindquist E.A."/>
            <person name="Lipzen A."/>
            <person name="Malagnac F."/>
            <person name="Mello A."/>
            <person name="Molinier V."/>
            <person name="Miyauchi S."/>
            <person name="Poulain J."/>
            <person name="Riccioni C."/>
            <person name="Rubini A."/>
            <person name="Sitrit Y."/>
            <person name="Splivallo R."/>
            <person name="Traeger S."/>
            <person name="Wang M."/>
            <person name="Zifcakova L."/>
            <person name="Wipf D."/>
            <person name="Zambonelli A."/>
            <person name="Paolocci F."/>
            <person name="Nowrousian M."/>
            <person name="Ottonello S."/>
            <person name="Baldrian P."/>
            <person name="Spatafora J.W."/>
            <person name="Henrissat B."/>
            <person name="Nagy L.G."/>
            <person name="Aury J.M."/>
            <person name="Wincker P."/>
            <person name="Grigoriev I.V."/>
            <person name="Bonfante P."/>
            <person name="Martin F.M."/>
        </authorList>
    </citation>
    <scope>NUCLEOTIDE SEQUENCE [LARGE SCALE GENOMIC DNA]</scope>
    <source>
        <strain evidence="2 3">CCBAS932</strain>
    </source>
</reference>